<feature type="chain" id="PRO_5019358943" evidence="1">
    <location>
        <begin position="28"/>
        <end position="428"/>
    </location>
</feature>
<proteinExistence type="predicted"/>
<name>A0A448ZYU9_METSV</name>
<accession>A0A448ZYU9</accession>
<dbReference type="AlphaFoldDB" id="A0A448ZYU9"/>
<evidence type="ECO:0000313" key="2">
    <source>
        <dbReference type="EMBL" id="VEU56346.1"/>
    </source>
</evidence>
<keyword evidence="1" id="KW-0732">Signal</keyword>
<dbReference type="EMBL" id="LR214939">
    <property type="protein sequence ID" value="VEU56346.1"/>
    <property type="molecule type" value="Genomic_DNA"/>
</dbReference>
<reference evidence="2" key="1">
    <citation type="submission" date="2019-01" db="EMBL/GenBank/DDBJ databases">
        <authorList>
            <consortium name="Pathogen Informatics"/>
        </authorList>
    </citation>
    <scope>NUCLEOTIDE SEQUENCE [LARGE SCALE GENOMIC DNA]</scope>
    <source>
        <strain evidence="2">NCTC10113</strain>
    </source>
</reference>
<organism evidence="2">
    <name type="scientific">Metamycoplasma salivarium</name>
    <name type="common">Mycoplasma salivarium</name>
    <dbReference type="NCBI Taxonomy" id="2124"/>
    <lineage>
        <taxon>Bacteria</taxon>
        <taxon>Bacillati</taxon>
        <taxon>Mycoplasmatota</taxon>
        <taxon>Mycoplasmoidales</taxon>
        <taxon>Metamycoplasmataceae</taxon>
        <taxon>Metamycoplasma</taxon>
    </lineage>
</organism>
<keyword evidence="2" id="KW-0614">Plasmid</keyword>
<dbReference type="PROSITE" id="PS51257">
    <property type="entry name" value="PROKAR_LIPOPROTEIN"/>
    <property type="match status" value="1"/>
</dbReference>
<dbReference type="RefSeq" id="WP_024544243.1">
    <property type="nucleotide sequence ID" value="NZ_LR214938.2"/>
</dbReference>
<feature type="signal peptide" evidence="1">
    <location>
        <begin position="1"/>
        <end position="27"/>
    </location>
</feature>
<geneLocation type="plasmid" evidence="2">
    <name>2</name>
</geneLocation>
<protein>
    <submittedName>
        <fullName evidence="2">ABC transporter, phosphonate, periplasmic substrate-binding protein</fullName>
    </submittedName>
</protein>
<sequence>MTKHRKMLFSTLFVASIAPILSIPALAASCVKDPQGEVQATQGYADQMSKLANKSITMAGAWADARTFAKEYAKDLIAVGSTDYISNDGVQARAGLKDGDIKAIQTLLKNVVKEAAKKQDKNLTYVDSKGKTQSIFKIYNHDDYSVVARDAKIRYNVDGATKNAYSETPQSGSDYFEMDAQGKVTVKAGSPKFKIRFIPSSDPTLVKDATQKLTAYFASIGITNLEITVASDYNQAAQQLDAKAQDLAFLPVNTWAEKSGKSNFILQAGRNVQIIDPYKSTTNPAEPQFNDEKTLINALNNYLEFNKGNQGKELYINKDKSKNPQAAAEGYTSEFKSHVDTLTQSGQDLPPVGFYRSYIYARRDSEIAKLILEAIEKQGSNWKLKWDDVKKYVVYGHTGKTSSASYVYPEKWFREHFEGFKSFDNIAK</sequence>
<gene>
    <name evidence="2" type="ORF">NCTC10113_01250</name>
</gene>
<evidence type="ECO:0000256" key="1">
    <source>
        <dbReference type="SAM" id="SignalP"/>
    </source>
</evidence>